<dbReference type="Proteomes" id="UP001303647">
    <property type="component" value="Unassembled WGS sequence"/>
</dbReference>
<comment type="caution">
    <text evidence="1">The sequence shown here is derived from an EMBL/GenBank/DDBJ whole genome shotgun (WGS) entry which is preliminary data.</text>
</comment>
<name>A0AAN7HLI1_9PEZI</name>
<dbReference type="EMBL" id="MU857745">
    <property type="protein sequence ID" value="KAK4244324.1"/>
    <property type="molecule type" value="Genomic_DNA"/>
</dbReference>
<sequence>MALIANALNIGVSEMEPIQKRAVPSSITRRGSDADLVLSTFQEIVRAQQTLCSILIDKANLFRSTGAGGVVGPRVYYALGRFRGAMDDLASDLIKMTVSRAEDLKIEAETLGSSLIDCAESFKRQ</sequence>
<reference evidence="1" key="1">
    <citation type="journal article" date="2023" name="Mol. Phylogenet. Evol.">
        <title>Genome-scale phylogeny and comparative genomics of the fungal order Sordariales.</title>
        <authorList>
            <person name="Hensen N."/>
            <person name="Bonometti L."/>
            <person name="Westerberg I."/>
            <person name="Brannstrom I.O."/>
            <person name="Guillou S."/>
            <person name="Cros-Aarteil S."/>
            <person name="Calhoun S."/>
            <person name="Haridas S."/>
            <person name="Kuo A."/>
            <person name="Mondo S."/>
            <person name="Pangilinan J."/>
            <person name="Riley R."/>
            <person name="LaButti K."/>
            <person name="Andreopoulos B."/>
            <person name="Lipzen A."/>
            <person name="Chen C."/>
            <person name="Yan M."/>
            <person name="Daum C."/>
            <person name="Ng V."/>
            <person name="Clum A."/>
            <person name="Steindorff A."/>
            <person name="Ohm R.A."/>
            <person name="Martin F."/>
            <person name="Silar P."/>
            <person name="Natvig D.O."/>
            <person name="Lalanne C."/>
            <person name="Gautier V."/>
            <person name="Ament-Velasquez S.L."/>
            <person name="Kruys A."/>
            <person name="Hutchinson M.I."/>
            <person name="Powell A.J."/>
            <person name="Barry K."/>
            <person name="Miller A.N."/>
            <person name="Grigoriev I.V."/>
            <person name="Debuchy R."/>
            <person name="Gladieux P."/>
            <person name="Hiltunen Thoren M."/>
            <person name="Johannesson H."/>
        </authorList>
    </citation>
    <scope>NUCLEOTIDE SEQUENCE</scope>
    <source>
        <strain evidence="1">CBS 359.72</strain>
    </source>
</reference>
<proteinExistence type="predicted"/>
<organism evidence="1 2">
    <name type="scientific">Corynascus novoguineensis</name>
    <dbReference type="NCBI Taxonomy" id="1126955"/>
    <lineage>
        <taxon>Eukaryota</taxon>
        <taxon>Fungi</taxon>
        <taxon>Dikarya</taxon>
        <taxon>Ascomycota</taxon>
        <taxon>Pezizomycotina</taxon>
        <taxon>Sordariomycetes</taxon>
        <taxon>Sordariomycetidae</taxon>
        <taxon>Sordariales</taxon>
        <taxon>Chaetomiaceae</taxon>
        <taxon>Corynascus</taxon>
    </lineage>
</organism>
<gene>
    <name evidence="1" type="ORF">C7999DRAFT_35325</name>
</gene>
<protein>
    <submittedName>
        <fullName evidence="1">Uncharacterized protein</fullName>
    </submittedName>
</protein>
<evidence type="ECO:0000313" key="2">
    <source>
        <dbReference type="Proteomes" id="UP001303647"/>
    </source>
</evidence>
<dbReference type="AlphaFoldDB" id="A0AAN7HLI1"/>
<evidence type="ECO:0000313" key="1">
    <source>
        <dbReference type="EMBL" id="KAK4244324.1"/>
    </source>
</evidence>
<accession>A0AAN7HLI1</accession>
<reference evidence="1" key="2">
    <citation type="submission" date="2023-05" db="EMBL/GenBank/DDBJ databases">
        <authorList>
            <consortium name="Lawrence Berkeley National Laboratory"/>
            <person name="Steindorff A."/>
            <person name="Hensen N."/>
            <person name="Bonometti L."/>
            <person name="Westerberg I."/>
            <person name="Brannstrom I.O."/>
            <person name="Guillou S."/>
            <person name="Cros-Aarteil S."/>
            <person name="Calhoun S."/>
            <person name="Haridas S."/>
            <person name="Kuo A."/>
            <person name="Mondo S."/>
            <person name="Pangilinan J."/>
            <person name="Riley R."/>
            <person name="Labutti K."/>
            <person name="Andreopoulos B."/>
            <person name="Lipzen A."/>
            <person name="Chen C."/>
            <person name="Yanf M."/>
            <person name="Daum C."/>
            <person name="Ng V."/>
            <person name="Clum A."/>
            <person name="Ohm R."/>
            <person name="Martin F."/>
            <person name="Silar P."/>
            <person name="Natvig D."/>
            <person name="Lalanne C."/>
            <person name="Gautier V."/>
            <person name="Ament-Velasquez S.L."/>
            <person name="Kruys A."/>
            <person name="Hutchinson M.I."/>
            <person name="Powell A.J."/>
            <person name="Barry K."/>
            <person name="Miller A.N."/>
            <person name="Grigoriev I.V."/>
            <person name="Debuchy R."/>
            <person name="Gladieux P."/>
            <person name="Thoren M.H."/>
            <person name="Johannesson H."/>
        </authorList>
    </citation>
    <scope>NUCLEOTIDE SEQUENCE</scope>
    <source>
        <strain evidence="1">CBS 359.72</strain>
    </source>
</reference>
<keyword evidence="2" id="KW-1185">Reference proteome</keyword>